<accession>A0A1Y0I982</accession>
<sequence length="360" mass="40194">MSTYGQAMVSEIDEALRLLNCYIIEGYDGSDIKNLLSKIASATELFLKRDVFPTKNNRDNFYSFIEELKTHSISQSKVDFIHNIRLAYNDAKHDPNSVLSILQVKELLENLKLAIDDIVTGSIGRVGSSVRAATTRVFWICAWDHYTGGETEVTVFLPSEYNGFLGAHSVDHVSIHGLKWDDFKADLPNFGTVHPHDGLIPEGQVKFWLSEGDCLTPFVFEGEYSSLIICLSKYLKDVDLISGLAREDNPVNLLQTAVMAVSDAYANDPNASKEVQCASALTLANSQYAVLPKFNERIEHYISKVVDVIDQAPMLVKSALTGPIWSTKDSYDSNESIYRDDSIRTLIDSKNRIVLGVRKL</sequence>
<reference evidence="1 2" key="1">
    <citation type="submission" date="2017-05" db="EMBL/GenBank/DDBJ databases">
        <title>Genomic insights into alkan degradation activity of Oleiphilus messinensis.</title>
        <authorList>
            <person name="Kozyavkin S.A."/>
            <person name="Slesarev A.I."/>
            <person name="Golyshin P.N."/>
            <person name="Korzhenkov A."/>
            <person name="Golyshina O.N."/>
            <person name="Toshchakov S.V."/>
        </authorList>
    </citation>
    <scope>NUCLEOTIDE SEQUENCE [LARGE SCALE GENOMIC DNA]</scope>
    <source>
        <strain evidence="1 2">ME102</strain>
    </source>
</reference>
<organism evidence="1 2">
    <name type="scientific">Oleiphilus messinensis</name>
    <dbReference type="NCBI Taxonomy" id="141451"/>
    <lineage>
        <taxon>Bacteria</taxon>
        <taxon>Pseudomonadati</taxon>
        <taxon>Pseudomonadota</taxon>
        <taxon>Gammaproteobacteria</taxon>
        <taxon>Oceanospirillales</taxon>
        <taxon>Oleiphilaceae</taxon>
        <taxon>Oleiphilus</taxon>
    </lineage>
</organism>
<evidence type="ECO:0000313" key="2">
    <source>
        <dbReference type="Proteomes" id="UP000196027"/>
    </source>
</evidence>
<proteinExistence type="predicted"/>
<protein>
    <submittedName>
        <fullName evidence="1">Uncharacterized protein</fullName>
    </submittedName>
</protein>
<dbReference type="EMBL" id="CP021425">
    <property type="protein sequence ID" value="ARU57077.1"/>
    <property type="molecule type" value="Genomic_DNA"/>
</dbReference>
<dbReference type="Proteomes" id="UP000196027">
    <property type="component" value="Chromosome"/>
</dbReference>
<dbReference type="KEGG" id="ome:OLMES_3034"/>
<dbReference type="RefSeq" id="WP_157678324.1">
    <property type="nucleotide sequence ID" value="NZ_CP021425.1"/>
</dbReference>
<gene>
    <name evidence="1" type="ORF">OLMES_3034</name>
</gene>
<dbReference type="AlphaFoldDB" id="A0A1Y0I982"/>
<dbReference type="OrthoDB" id="8478145at2"/>
<keyword evidence="2" id="KW-1185">Reference proteome</keyword>
<name>A0A1Y0I982_9GAMM</name>
<evidence type="ECO:0000313" key="1">
    <source>
        <dbReference type="EMBL" id="ARU57077.1"/>
    </source>
</evidence>